<dbReference type="RefSeq" id="WP_145624543.1">
    <property type="nucleotide sequence ID" value="NZ_JAEPIV010000004.1"/>
</dbReference>
<dbReference type="GO" id="GO:0016787">
    <property type="term" value="F:hydrolase activity"/>
    <property type="evidence" value="ECO:0007669"/>
    <property type="project" value="UniProtKB-KW"/>
</dbReference>
<feature type="domain" description="GH15-like" evidence="1">
    <location>
        <begin position="218"/>
        <end position="581"/>
    </location>
</feature>
<name>A0ABS1HXG0_9PROT</name>
<dbReference type="PANTHER" id="PTHR31616:SF0">
    <property type="entry name" value="GLUCAN 1,4-ALPHA-GLUCOSIDASE"/>
    <property type="match status" value="1"/>
</dbReference>
<protein>
    <submittedName>
        <fullName evidence="3">Glycoside hydrolase family 15 protein</fullName>
    </submittedName>
</protein>
<evidence type="ECO:0000313" key="4">
    <source>
        <dbReference type="Proteomes" id="UP000654452"/>
    </source>
</evidence>
<keyword evidence="4" id="KW-1185">Reference proteome</keyword>
<accession>A0ABS1HXG0</accession>
<reference evidence="3 4" key="1">
    <citation type="submission" date="2021-01" db="EMBL/GenBank/DDBJ databases">
        <title>Azospirillum sp. YIM DDC1 draft genome.</title>
        <authorList>
            <person name="Wang Y.-X."/>
        </authorList>
    </citation>
    <scope>NUCLEOTIDE SEQUENCE [LARGE SCALE GENOMIC DNA]</scope>
    <source>
        <strain evidence="3 4">YIM DDC1</strain>
    </source>
</reference>
<dbReference type="Gene3D" id="1.50.10.10">
    <property type="match status" value="1"/>
</dbReference>
<organism evidence="3 4">
    <name type="scientific">Azospirillum aestuarii</name>
    <dbReference type="NCBI Taxonomy" id="2802052"/>
    <lineage>
        <taxon>Bacteria</taxon>
        <taxon>Pseudomonadati</taxon>
        <taxon>Pseudomonadota</taxon>
        <taxon>Alphaproteobacteria</taxon>
        <taxon>Rhodospirillales</taxon>
        <taxon>Azospirillaceae</taxon>
        <taxon>Azospirillum</taxon>
    </lineage>
</organism>
<feature type="domain" description="Trehalase-like N-terminal" evidence="2">
    <location>
        <begin position="2"/>
        <end position="150"/>
    </location>
</feature>
<dbReference type="InterPro" id="IPR011613">
    <property type="entry name" value="GH15-like"/>
</dbReference>
<dbReference type="PANTHER" id="PTHR31616">
    <property type="entry name" value="TREHALASE"/>
    <property type="match status" value="1"/>
</dbReference>
<sequence length="598" mass="66929">MASRIEDYALLGDCETAALLSAEGSIDWLCWPRFDSDACFAALLGTPENGRWLLRPSDRDARTTRRYRGDSLILETEFETAEGAVTMIDFMPPRGEASDIVRILRGRRGRVAMRMDLTLRFGYGHVVPWVTRIGPHTLRAIAGPDMVVLHTSAPIHGEDLSTVADFTVAEGESIAFVMIHSPSHLPLPQPVDAEQALAETERFWAEWSGRCTYGGPWRDAVLRSLVTLKALTYRPTGGIVAAPTTSLPEQLGGVRNWDYRYCWLRDATLTLLALMNAGYLQEARDWRDWGLRAIAGSPEQIQIMYGIAGERRLLEWEVPWLPGYEGASPVRVGNAAAPQLQLDVYGEMMDAAHQARMRGIEIRPEGWRVQCALLDHMESVWDQPDEGIWEVRGGTRHFTHSKVMAWVAVDRMVKSAERFGLDAPLDRWKALRRAIFEDVCANGYSTARNSFVQYYGAGHVDAALLMLPMVGFLPVDDPRIQGTVAAIEQELMQDGLVMRYRTERTDDGLPDGEGVFLACSFWLADVYVLQGRQAEAEALFNRLLALRNDLGLLSEEYDTTAKRLVGNFPQAFSHIALINTAFNLTRAEKPAEQRQDGD</sequence>
<dbReference type="SUPFAM" id="SSF48208">
    <property type="entry name" value="Six-hairpin glycosidases"/>
    <property type="match status" value="1"/>
</dbReference>
<dbReference type="InterPro" id="IPR008928">
    <property type="entry name" value="6-hairpin_glycosidase_sf"/>
</dbReference>
<dbReference type="InterPro" id="IPR045582">
    <property type="entry name" value="Trehalase-like_N"/>
</dbReference>
<dbReference type="Pfam" id="PF00723">
    <property type="entry name" value="Glyco_hydro_15"/>
    <property type="match status" value="1"/>
</dbReference>
<evidence type="ECO:0000259" key="2">
    <source>
        <dbReference type="Pfam" id="PF19291"/>
    </source>
</evidence>
<keyword evidence="3" id="KW-0378">Hydrolase</keyword>
<proteinExistence type="predicted"/>
<comment type="caution">
    <text evidence="3">The sequence shown here is derived from an EMBL/GenBank/DDBJ whole genome shotgun (WGS) entry which is preliminary data.</text>
</comment>
<dbReference type="Pfam" id="PF19291">
    <property type="entry name" value="TREH_N"/>
    <property type="match status" value="1"/>
</dbReference>
<gene>
    <name evidence="3" type="ORF">JJL56_11545</name>
</gene>
<dbReference type="Proteomes" id="UP000654452">
    <property type="component" value="Unassembled WGS sequence"/>
</dbReference>
<evidence type="ECO:0000259" key="1">
    <source>
        <dbReference type="Pfam" id="PF00723"/>
    </source>
</evidence>
<dbReference type="InterPro" id="IPR012341">
    <property type="entry name" value="6hp_glycosidase-like_sf"/>
</dbReference>
<dbReference type="EMBL" id="JAEPIV010000004">
    <property type="protein sequence ID" value="MBK4719506.1"/>
    <property type="molecule type" value="Genomic_DNA"/>
</dbReference>
<evidence type="ECO:0000313" key="3">
    <source>
        <dbReference type="EMBL" id="MBK4719506.1"/>
    </source>
</evidence>